<organism evidence="3 5">
    <name type="scientific">Corynebacterium flavescens</name>
    <dbReference type="NCBI Taxonomy" id="28028"/>
    <lineage>
        <taxon>Bacteria</taxon>
        <taxon>Bacillati</taxon>
        <taxon>Actinomycetota</taxon>
        <taxon>Actinomycetes</taxon>
        <taxon>Mycobacteriales</taxon>
        <taxon>Corynebacteriaceae</taxon>
        <taxon>Corynebacterium</taxon>
    </lineage>
</organism>
<evidence type="ECO:0000313" key="4">
    <source>
        <dbReference type="EMBL" id="GEB97777.1"/>
    </source>
</evidence>
<dbReference type="OrthoDB" id="9961098at2"/>
<feature type="region of interest" description="Disordered" evidence="1">
    <location>
        <begin position="124"/>
        <end position="147"/>
    </location>
</feature>
<reference evidence="4 6" key="2">
    <citation type="submission" date="2019-06" db="EMBL/GenBank/DDBJ databases">
        <title>Whole genome shotgun sequence of Corynebacterium flavescens NBRC 14136.</title>
        <authorList>
            <person name="Hosoyama A."/>
            <person name="Uohara A."/>
            <person name="Ohji S."/>
            <person name="Ichikawa N."/>
        </authorList>
    </citation>
    <scope>NUCLEOTIDE SEQUENCE [LARGE SCALE GENOMIC DNA]</scope>
    <source>
        <strain evidence="4 6">NBRC 14136</strain>
    </source>
</reference>
<reference evidence="3 5" key="1">
    <citation type="submission" date="2014-08" db="EMBL/GenBank/DDBJ databases">
        <title>Complete genome sequence of Corynebacterium flavescens OJ8(T)(=DSM 20296(T)), isolated from cheese.</title>
        <authorList>
            <person name="Ruckert C."/>
            <person name="Albersmeier A."/>
            <person name="Winkler A."/>
            <person name="Kalinowski J."/>
        </authorList>
    </citation>
    <scope>NUCLEOTIDE SEQUENCE [LARGE SCALE GENOMIC DNA]</scope>
    <source>
        <strain evidence="3 5">OJ8</strain>
    </source>
</reference>
<dbReference type="InterPro" id="IPR055849">
    <property type="entry name" value="DUF7426"/>
</dbReference>
<dbReference type="Pfam" id="PF24201">
    <property type="entry name" value="DUF7426"/>
    <property type="match status" value="1"/>
</dbReference>
<sequence>MTDFGQLEEQQEPYDIAFSFKDKRFELSPTVEDILAFQTDVVRAREENADSNQATWARVAKLVGSKINKTTGKITGGVLAELKDLGASYVQMERVISAIHFKYTIGDDLAKAYFSTGNLGKALDSVKNGTPPSQETPTGAGETSGDA</sequence>
<dbReference type="EMBL" id="CP009246">
    <property type="protein sequence ID" value="APT87380.1"/>
    <property type="molecule type" value="Genomic_DNA"/>
</dbReference>
<evidence type="ECO:0000313" key="6">
    <source>
        <dbReference type="Proteomes" id="UP000315353"/>
    </source>
</evidence>
<feature type="compositionally biased region" description="Polar residues" evidence="1">
    <location>
        <begin position="127"/>
        <end position="137"/>
    </location>
</feature>
<evidence type="ECO:0000313" key="3">
    <source>
        <dbReference type="EMBL" id="APT87380.1"/>
    </source>
</evidence>
<accession>A0A1L7CNG4</accession>
<evidence type="ECO:0000256" key="1">
    <source>
        <dbReference type="SAM" id="MobiDB-lite"/>
    </source>
</evidence>
<dbReference type="RefSeq" id="WP_075730305.1">
    <property type="nucleotide sequence ID" value="NZ_BJNB01000016.1"/>
</dbReference>
<feature type="domain" description="DUF7426" evidence="2">
    <location>
        <begin position="28"/>
        <end position="142"/>
    </location>
</feature>
<dbReference type="EMBL" id="BJNB01000016">
    <property type="protein sequence ID" value="GEB97777.1"/>
    <property type="molecule type" value="Genomic_DNA"/>
</dbReference>
<evidence type="ECO:0000259" key="2">
    <source>
        <dbReference type="Pfam" id="PF24201"/>
    </source>
</evidence>
<proteinExistence type="predicted"/>
<keyword evidence="5" id="KW-1185">Reference proteome</keyword>
<name>A0A1L7CNG4_CORFL</name>
<gene>
    <name evidence="4" type="ORF">CFL01nite_12720</name>
    <name evidence="3" type="ORF">CFLV_09415</name>
</gene>
<evidence type="ECO:0000313" key="5">
    <source>
        <dbReference type="Proteomes" id="UP000185479"/>
    </source>
</evidence>
<dbReference type="Proteomes" id="UP000315353">
    <property type="component" value="Unassembled WGS sequence"/>
</dbReference>
<protein>
    <recommendedName>
        <fullName evidence="2">DUF7426 domain-containing protein</fullName>
    </recommendedName>
</protein>
<dbReference type="GeneID" id="82880918"/>
<dbReference type="Proteomes" id="UP000185479">
    <property type="component" value="Chromosome"/>
</dbReference>
<dbReference type="KEGG" id="cfc:CFLV_09415"/>
<dbReference type="AlphaFoldDB" id="A0A1L7CNG4"/>